<dbReference type="EMBL" id="CM042018">
    <property type="protein sequence ID" value="KAI3828579.1"/>
    <property type="molecule type" value="Genomic_DNA"/>
</dbReference>
<keyword evidence="2" id="KW-1185">Reference proteome</keyword>
<comment type="caution">
    <text evidence="1">The sequence shown here is derived from an EMBL/GenBank/DDBJ whole genome shotgun (WGS) entry which is preliminary data.</text>
</comment>
<reference evidence="1 2" key="2">
    <citation type="journal article" date="2022" name="Mol. Ecol. Resour.">
        <title>The genomes of chicory, endive, great burdock and yacon provide insights into Asteraceae paleo-polyploidization history and plant inulin production.</title>
        <authorList>
            <person name="Fan W."/>
            <person name="Wang S."/>
            <person name="Wang H."/>
            <person name="Wang A."/>
            <person name="Jiang F."/>
            <person name="Liu H."/>
            <person name="Zhao H."/>
            <person name="Xu D."/>
            <person name="Zhang Y."/>
        </authorList>
    </citation>
    <scope>NUCLEOTIDE SEQUENCE [LARGE SCALE GENOMIC DNA]</scope>
    <source>
        <strain evidence="2">cv. Yunnan</strain>
        <tissue evidence="1">Leaves</tissue>
    </source>
</reference>
<sequence>MWSQQETRDFIAIRVELERDFMVAKRNRSLWEVVATRMKELGYRRTPDQCKYKWKNLGSRYKGKETSDQDNTHSFPFFEELHALFTKQTQTPFDPEAGSSRSKSNKRVKRPDSLEDEDEHRDEKTKIPKVNLPPRKKHPQTSNLDKPTTPKPLSSRNKLIQEILHDFFQQQHMIDTRWRELMEKHAYERQLFKQEWRRSMERTEMERMRTERTWREKEGQRKMRDESRAERMDALLTLLLNKLGHEQ</sequence>
<reference evidence="2" key="1">
    <citation type="journal article" date="2022" name="Mol. Ecol. Resour.">
        <title>The genomes of chicory, endive, great burdock and yacon provide insights into Asteraceae palaeo-polyploidization history and plant inulin production.</title>
        <authorList>
            <person name="Fan W."/>
            <person name="Wang S."/>
            <person name="Wang H."/>
            <person name="Wang A."/>
            <person name="Jiang F."/>
            <person name="Liu H."/>
            <person name="Zhao H."/>
            <person name="Xu D."/>
            <person name="Zhang Y."/>
        </authorList>
    </citation>
    <scope>NUCLEOTIDE SEQUENCE [LARGE SCALE GENOMIC DNA]</scope>
    <source>
        <strain evidence="2">cv. Yunnan</strain>
    </source>
</reference>
<evidence type="ECO:0000313" key="2">
    <source>
        <dbReference type="Proteomes" id="UP001056120"/>
    </source>
</evidence>
<proteinExistence type="predicted"/>
<evidence type="ECO:0000313" key="1">
    <source>
        <dbReference type="EMBL" id="KAI3828579.1"/>
    </source>
</evidence>
<name>A0ACB9K8N6_9ASTR</name>
<protein>
    <submittedName>
        <fullName evidence="1">Uncharacterized protein</fullName>
    </submittedName>
</protein>
<dbReference type="Proteomes" id="UP001056120">
    <property type="component" value="Linkage Group LG01"/>
</dbReference>
<gene>
    <name evidence="1" type="ORF">L1987_02683</name>
</gene>
<accession>A0ACB9K8N6</accession>
<organism evidence="1 2">
    <name type="scientific">Smallanthus sonchifolius</name>
    <dbReference type="NCBI Taxonomy" id="185202"/>
    <lineage>
        <taxon>Eukaryota</taxon>
        <taxon>Viridiplantae</taxon>
        <taxon>Streptophyta</taxon>
        <taxon>Embryophyta</taxon>
        <taxon>Tracheophyta</taxon>
        <taxon>Spermatophyta</taxon>
        <taxon>Magnoliopsida</taxon>
        <taxon>eudicotyledons</taxon>
        <taxon>Gunneridae</taxon>
        <taxon>Pentapetalae</taxon>
        <taxon>asterids</taxon>
        <taxon>campanulids</taxon>
        <taxon>Asterales</taxon>
        <taxon>Asteraceae</taxon>
        <taxon>Asteroideae</taxon>
        <taxon>Heliantheae alliance</taxon>
        <taxon>Millerieae</taxon>
        <taxon>Smallanthus</taxon>
    </lineage>
</organism>